<keyword evidence="2" id="KW-1185">Reference proteome</keyword>
<evidence type="ECO:0000313" key="2">
    <source>
        <dbReference type="Proteomes" id="UP001148662"/>
    </source>
</evidence>
<proteinExistence type="predicted"/>
<dbReference type="EMBL" id="JANHOG010000078">
    <property type="protein sequence ID" value="KAJ3558600.1"/>
    <property type="molecule type" value="Genomic_DNA"/>
</dbReference>
<comment type="caution">
    <text evidence="1">The sequence shown here is derived from an EMBL/GenBank/DDBJ whole genome shotgun (WGS) entry which is preliminary data.</text>
</comment>
<organism evidence="1 2">
    <name type="scientific">Phlebia brevispora</name>
    <dbReference type="NCBI Taxonomy" id="194682"/>
    <lineage>
        <taxon>Eukaryota</taxon>
        <taxon>Fungi</taxon>
        <taxon>Dikarya</taxon>
        <taxon>Basidiomycota</taxon>
        <taxon>Agaricomycotina</taxon>
        <taxon>Agaricomycetes</taxon>
        <taxon>Polyporales</taxon>
        <taxon>Meruliaceae</taxon>
        <taxon>Phlebia</taxon>
    </lineage>
</organism>
<protein>
    <submittedName>
        <fullName evidence="1">Uncharacterized protein</fullName>
    </submittedName>
</protein>
<sequence length="365" mass="40091">MLDTIRKVAVENSGMLLVATAQGFLSLTNVIVKFLNASNPPIPFLELIWARMVVTWACCIMYMYIHLILRQIVDIVTVGWFRLFMKVPHPFLGPKSVRSLLILGGLSGFVGVSGSYCSLQYLSLSDATVLTFLAPNTTAIAAAILLGETLYWKHVMAGARPQFLFERGAYESTKLDNGVTGSQRLIAVGAATVNVLGATGAYTSIRAIGERAHALHSLLSYSSQSVIWSSVAMFFLRVQVIVPPTYERIILLLIIGLLGYIAQFLLMVGLQREPAGRGTVAIYVQMVFAIVFERVFFNTIPTPLSVLGMVIIMSSALYVALSTTRASINKRRHSVLPSGNNNIPLDERLQNNREDVLDEGSYAKR</sequence>
<reference evidence="1" key="1">
    <citation type="submission" date="2022-07" db="EMBL/GenBank/DDBJ databases">
        <title>Genome Sequence of Phlebia brevispora.</title>
        <authorList>
            <person name="Buettner E."/>
        </authorList>
    </citation>
    <scope>NUCLEOTIDE SEQUENCE</scope>
    <source>
        <strain evidence="1">MPL23</strain>
    </source>
</reference>
<dbReference type="Proteomes" id="UP001148662">
    <property type="component" value="Unassembled WGS sequence"/>
</dbReference>
<name>A0ACC1TE04_9APHY</name>
<gene>
    <name evidence="1" type="ORF">NM688_g823</name>
</gene>
<accession>A0ACC1TE04</accession>
<evidence type="ECO:0000313" key="1">
    <source>
        <dbReference type="EMBL" id="KAJ3558600.1"/>
    </source>
</evidence>